<dbReference type="CDD" id="cd17623">
    <property type="entry name" value="REC_OmpR_CpxR"/>
    <property type="match status" value="1"/>
</dbReference>
<comment type="subcellular location">
    <subcellularLocation>
        <location evidence="1">Cytoplasm</location>
    </subcellularLocation>
</comment>
<dbReference type="Gene3D" id="3.40.50.2300">
    <property type="match status" value="1"/>
</dbReference>
<dbReference type="InterPro" id="IPR001867">
    <property type="entry name" value="OmpR/PhoB-type_DNA-bd"/>
</dbReference>
<proteinExistence type="predicted"/>
<dbReference type="InterPro" id="IPR039420">
    <property type="entry name" value="WalR-like"/>
</dbReference>
<dbReference type="SMART" id="SM00448">
    <property type="entry name" value="REC"/>
    <property type="match status" value="1"/>
</dbReference>
<dbReference type="InterPro" id="IPR036388">
    <property type="entry name" value="WH-like_DNA-bd_sf"/>
</dbReference>
<dbReference type="CDD" id="cd00383">
    <property type="entry name" value="trans_reg_C"/>
    <property type="match status" value="1"/>
</dbReference>
<evidence type="ECO:0000256" key="3">
    <source>
        <dbReference type="ARBA" id="ARBA00022553"/>
    </source>
</evidence>
<evidence type="ECO:0000256" key="5">
    <source>
        <dbReference type="ARBA" id="ARBA00023015"/>
    </source>
</evidence>
<evidence type="ECO:0000256" key="2">
    <source>
        <dbReference type="ARBA" id="ARBA00022490"/>
    </source>
</evidence>
<dbReference type="InterPro" id="IPR016032">
    <property type="entry name" value="Sig_transdc_resp-reg_C-effctor"/>
</dbReference>
<dbReference type="AlphaFoldDB" id="A0A5C6QUE4"/>
<comment type="caution">
    <text evidence="12">The sequence shown here is derived from an EMBL/GenBank/DDBJ whole genome shotgun (WGS) entry which is preliminary data.</text>
</comment>
<sequence>MTQSTVQTKHILLIDDDAELAELLTEYLETENFKVTSCLDGASGLAKAFDDSFDLILLDVMMPILNGFEVLKALGGNHKTPILMLTAKGDDNDRILGLELGADDYLAKPFKHRELLARIKAILRRISIVKSQSAAEVKTPTKQLTINQVKVNQATREITCRDHLLELTGTEYLVLVYMIENHSKIISKAEISEKVLQRKLSPYDRTVDVHVGNVRRKLLVIDPVDKMKTVRGAGYVFLQGEE</sequence>
<dbReference type="PROSITE" id="PS50110">
    <property type="entry name" value="RESPONSE_REGULATORY"/>
    <property type="match status" value="1"/>
</dbReference>
<dbReference type="GO" id="GO:0005829">
    <property type="term" value="C:cytosol"/>
    <property type="evidence" value="ECO:0007669"/>
    <property type="project" value="TreeGrafter"/>
</dbReference>
<keyword evidence="7" id="KW-0804">Transcription</keyword>
<dbReference type="PANTHER" id="PTHR48111">
    <property type="entry name" value="REGULATOR OF RPOS"/>
    <property type="match status" value="1"/>
</dbReference>
<dbReference type="PANTHER" id="PTHR48111:SF39">
    <property type="entry name" value="TRANSCRIPTIONAL REGULATORY PROTEIN CPXR"/>
    <property type="match status" value="1"/>
</dbReference>
<keyword evidence="5" id="KW-0805">Transcription regulation</keyword>
<dbReference type="Proteomes" id="UP000321822">
    <property type="component" value="Unassembled WGS sequence"/>
</dbReference>
<keyword evidence="3 8" id="KW-0597">Phosphoprotein</keyword>
<dbReference type="Gene3D" id="1.10.10.10">
    <property type="entry name" value="Winged helix-like DNA-binding domain superfamily/Winged helix DNA-binding domain"/>
    <property type="match status" value="1"/>
</dbReference>
<dbReference type="GO" id="GO:0000156">
    <property type="term" value="F:phosphorelay response regulator activity"/>
    <property type="evidence" value="ECO:0007669"/>
    <property type="project" value="TreeGrafter"/>
</dbReference>
<dbReference type="GO" id="GO:0032993">
    <property type="term" value="C:protein-DNA complex"/>
    <property type="evidence" value="ECO:0007669"/>
    <property type="project" value="TreeGrafter"/>
</dbReference>
<dbReference type="GO" id="GO:0006355">
    <property type="term" value="P:regulation of DNA-templated transcription"/>
    <property type="evidence" value="ECO:0007669"/>
    <property type="project" value="InterPro"/>
</dbReference>
<dbReference type="Gene3D" id="6.10.250.690">
    <property type="match status" value="1"/>
</dbReference>
<feature type="domain" description="OmpR/PhoB-type" evidence="11">
    <location>
        <begin position="141"/>
        <end position="239"/>
    </location>
</feature>
<organism evidence="12 13">
    <name type="scientific">Colwellia demingiae</name>
    <dbReference type="NCBI Taxonomy" id="89401"/>
    <lineage>
        <taxon>Bacteria</taxon>
        <taxon>Pseudomonadati</taxon>
        <taxon>Pseudomonadota</taxon>
        <taxon>Gammaproteobacteria</taxon>
        <taxon>Alteromonadales</taxon>
        <taxon>Colwelliaceae</taxon>
        <taxon>Colwellia</taxon>
    </lineage>
</organism>
<dbReference type="GO" id="GO:0000976">
    <property type="term" value="F:transcription cis-regulatory region binding"/>
    <property type="evidence" value="ECO:0007669"/>
    <property type="project" value="TreeGrafter"/>
</dbReference>
<name>A0A5C6QUE4_9GAMM</name>
<keyword evidence="13" id="KW-1185">Reference proteome</keyword>
<accession>A0A5C6QUE4</accession>
<dbReference type="PROSITE" id="PS51755">
    <property type="entry name" value="OMPR_PHOB"/>
    <property type="match status" value="1"/>
</dbReference>
<feature type="DNA-binding region" description="OmpR/PhoB-type" evidence="9">
    <location>
        <begin position="141"/>
        <end position="239"/>
    </location>
</feature>
<dbReference type="InterPro" id="IPR058124">
    <property type="entry name" value="CpxR-like_REC"/>
</dbReference>
<dbReference type="RefSeq" id="WP_146783034.1">
    <property type="nucleotide sequence ID" value="NZ_VOLT01000001.1"/>
</dbReference>
<dbReference type="OrthoDB" id="9802426at2"/>
<keyword evidence="2" id="KW-0963">Cytoplasm</keyword>
<dbReference type="Pfam" id="PF00486">
    <property type="entry name" value="Trans_reg_C"/>
    <property type="match status" value="1"/>
</dbReference>
<evidence type="ECO:0000256" key="9">
    <source>
        <dbReference type="PROSITE-ProRule" id="PRU01091"/>
    </source>
</evidence>
<dbReference type="SUPFAM" id="SSF46894">
    <property type="entry name" value="C-terminal effector domain of the bipartite response regulators"/>
    <property type="match status" value="1"/>
</dbReference>
<reference evidence="12 13" key="1">
    <citation type="submission" date="2019-07" db="EMBL/GenBank/DDBJ databases">
        <title>Genomes of sea-ice associated Colwellia species.</title>
        <authorList>
            <person name="Bowman J.P."/>
        </authorList>
    </citation>
    <scope>NUCLEOTIDE SEQUENCE [LARGE SCALE GENOMIC DNA]</scope>
    <source>
        <strain evidence="12 13">ACAM 459</strain>
    </source>
</reference>
<keyword evidence="6 9" id="KW-0238">DNA-binding</keyword>
<evidence type="ECO:0000259" key="11">
    <source>
        <dbReference type="PROSITE" id="PS51755"/>
    </source>
</evidence>
<dbReference type="SMART" id="SM00862">
    <property type="entry name" value="Trans_reg_C"/>
    <property type="match status" value="1"/>
</dbReference>
<evidence type="ECO:0000256" key="1">
    <source>
        <dbReference type="ARBA" id="ARBA00004496"/>
    </source>
</evidence>
<evidence type="ECO:0000256" key="8">
    <source>
        <dbReference type="PROSITE-ProRule" id="PRU00169"/>
    </source>
</evidence>
<dbReference type="EMBL" id="VOLT01000001">
    <property type="protein sequence ID" value="TWX72108.1"/>
    <property type="molecule type" value="Genomic_DNA"/>
</dbReference>
<evidence type="ECO:0000256" key="7">
    <source>
        <dbReference type="ARBA" id="ARBA00023163"/>
    </source>
</evidence>
<evidence type="ECO:0000256" key="4">
    <source>
        <dbReference type="ARBA" id="ARBA00023012"/>
    </source>
</evidence>
<evidence type="ECO:0000313" key="13">
    <source>
        <dbReference type="Proteomes" id="UP000321822"/>
    </source>
</evidence>
<evidence type="ECO:0000259" key="10">
    <source>
        <dbReference type="PROSITE" id="PS50110"/>
    </source>
</evidence>
<evidence type="ECO:0000256" key="6">
    <source>
        <dbReference type="ARBA" id="ARBA00023125"/>
    </source>
</evidence>
<protein>
    <submittedName>
        <fullName evidence="12">Response regulator transcription factor</fullName>
    </submittedName>
</protein>
<dbReference type="SUPFAM" id="SSF52172">
    <property type="entry name" value="CheY-like"/>
    <property type="match status" value="1"/>
</dbReference>
<keyword evidence="4" id="KW-0902">Two-component regulatory system</keyword>
<dbReference type="Pfam" id="PF00072">
    <property type="entry name" value="Response_reg"/>
    <property type="match status" value="1"/>
</dbReference>
<feature type="modified residue" description="4-aspartylphosphate" evidence="8">
    <location>
        <position position="59"/>
    </location>
</feature>
<dbReference type="FunFam" id="3.40.50.2300:FF:000001">
    <property type="entry name" value="DNA-binding response regulator PhoB"/>
    <property type="match status" value="1"/>
</dbReference>
<gene>
    <name evidence="12" type="ORF">ESZ36_02455</name>
</gene>
<dbReference type="InterPro" id="IPR011006">
    <property type="entry name" value="CheY-like_superfamily"/>
</dbReference>
<evidence type="ECO:0000313" key="12">
    <source>
        <dbReference type="EMBL" id="TWX72108.1"/>
    </source>
</evidence>
<feature type="domain" description="Response regulatory" evidence="10">
    <location>
        <begin position="10"/>
        <end position="123"/>
    </location>
</feature>
<dbReference type="InterPro" id="IPR001789">
    <property type="entry name" value="Sig_transdc_resp-reg_receiver"/>
</dbReference>